<evidence type="ECO:0000256" key="4">
    <source>
        <dbReference type="ARBA" id="ARBA00022723"/>
    </source>
</evidence>
<dbReference type="PANTHER" id="PTHR30616">
    <property type="entry name" value="UNCHARACTERIZED PROTEIN YFIH"/>
    <property type="match status" value="1"/>
</dbReference>
<evidence type="ECO:0000256" key="9">
    <source>
        <dbReference type="ARBA" id="ARBA00049893"/>
    </source>
</evidence>
<dbReference type="GO" id="GO:0005507">
    <property type="term" value="F:copper ion binding"/>
    <property type="evidence" value="ECO:0007669"/>
    <property type="project" value="TreeGrafter"/>
</dbReference>
<comment type="catalytic activity">
    <reaction evidence="7">
        <text>adenosine + H2O + H(+) = inosine + NH4(+)</text>
        <dbReference type="Rhea" id="RHEA:24408"/>
        <dbReference type="ChEBI" id="CHEBI:15377"/>
        <dbReference type="ChEBI" id="CHEBI:15378"/>
        <dbReference type="ChEBI" id="CHEBI:16335"/>
        <dbReference type="ChEBI" id="CHEBI:17596"/>
        <dbReference type="ChEBI" id="CHEBI:28938"/>
        <dbReference type="EC" id="3.5.4.4"/>
    </reaction>
    <physiologicalReaction direction="left-to-right" evidence="7">
        <dbReference type="Rhea" id="RHEA:24409"/>
    </physiologicalReaction>
</comment>
<evidence type="ECO:0000256" key="8">
    <source>
        <dbReference type="ARBA" id="ARBA00048968"/>
    </source>
</evidence>
<dbReference type="Proteomes" id="UP000541425">
    <property type="component" value="Unassembled WGS sequence"/>
</dbReference>
<evidence type="ECO:0000313" key="11">
    <source>
        <dbReference type="EMBL" id="MBB3703138.1"/>
    </source>
</evidence>
<evidence type="ECO:0000256" key="3">
    <source>
        <dbReference type="ARBA" id="ARBA00022679"/>
    </source>
</evidence>
<evidence type="ECO:0000256" key="7">
    <source>
        <dbReference type="ARBA" id="ARBA00047989"/>
    </source>
</evidence>
<dbReference type="SUPFAM" id="SSF64438">
    <property type="entry name" value="CNF1/YfiH-like putative cysteine hydrolases"/>
    <property type="match status" value="1"/>
</dbReference>
<dbReference type="CDD" id="cd16833">
    <property type="entry name" value="YfiH"/>
    <property type="match status" value="1"/>
</dbReference>
<gene>
    <name evidence="11" type="ORF">FHS60_001616</name>
</gene>
<evidence type="ECO:0000256" key="1">
    <source>
        <dbReference type="ARBA" id="ARBA00000553"/>
    </source>
</evidence>
<protein>
    <recommendedName>
        <fullName evidence="10">Purine nucleoside phosphorylase</fullName>
    </recommendedName>
</protein>
<comment type="caution">
    <text evidence="11">The sequence shown here is derived from an EMBL/GenBank/DDBJ whole genome shotgun (WGS) entry which is preliminary data.</text>
</comment>
<dbReference type="EMBL" id="JACICA010000008">
    <property type="protein sequence ID" value="MBB3703138.1"/>
    <property type="molecule type" value="Genomic_DNA"/>
</dbReference>
<dbReference type="Pfam" id="PF02578">
    <property type="entry name" value="Cu-oxidase_4"/>
    <property type="match status" value="1"/>
</dbReference>
<evidence type="ECO:0000256" key="10">
    <source>
        <dbReference type="RuleBase" id="RU361274"/>
    </source>
</evidence>
<comment type="catalytic activity">
    <reaction evidence="1">
        <text>inosine + phosphate = alpha-D-ribose 1-phosphate + hypoxanthine</text>
        <dbReference type="Rhea" id="RHEA:27646"/>
        <dbReference type="ChEBI" id="CHEBI:17368"/>
        <dbReference type="ChEBI" id="CHEBI:17596"/>
        <dbReference type="ChEBI" id="CHEBI:43474"/>
        <dbReference type="ChEBI" id="CHEBI:57720"/>
        <dbReference type="EC" id="2.4.2.1"/>
    </reaction>
    <physiologicalReaction direction="left-to-right" evidence="1">
        <dbReference type="Rhea" id="RHEA:27647"/>
    </physiologicalReaction>
</comment>
<keyword evidence="3" id="KW-0808">Transferase</keyword>
<evidence type="ECO:0000313" key="12">
    <source>
        <dbReference type="Proteomes" id="UP000541425"/>
    </source>
</evidence>
<comment type="catalytic activity">
    <reaction evidence="8">
        <text>adenosine + phosphate = alpha-D-ribose 1-phosphate + adenine</text>
        <dbReference type="Rhea" id="RHEA:27642"/>
        <dbReference type="ChEBI" id="CHEBI:16335"/>
        <dbReference type="ChEBI" id="CHEBI:16708"/>
        <dbReference type="ChEBI" id="CHEBI:43474"/>
        <dbReference type="ChEBI" id="CHEBI:57720"/>
        <dbReference type="EC" id="2.4.2.1"/>
    </reaction>
    <physiologicalReaction direction="left-to-right" evidence="8">
        <dbReference type="Rhea" id="RHEA:27643"/>
    </physiologicalReaction>
</comment>
<dbReference type="InterPro" id="IPR003730">
    <property type="entry name" value="Cu_polyphenol_OxRdtase"/>
</dbReference>
<proteinExistence type="inferred from homology"/>
<comment type="catalytic activity">
    <reaction evidence="9">
        <text>S-methyl-5'-thioadenosine + phosphate = 5-(methylsulfanyl)-alpha-D-ribose 1-phosphate + adenine</text>
        <dbReference type="Rhea" id="RHEA:11852"/>
        <dbReference type="ChEBI" id="CHEBI:16708"/>
        <dbReference type="ChEBI" id="CHEBI:17509"/>
        <dbReference type="ChEBI" id="CHEBI:43474"/>
        <dbReference type="ChEBI" id="CHEBI:58533"/>
        <dbReference type="EC" id="2.4.2.28"/>
    </reaction>
    <physiologicalReaction direction="left-to-right" evidence="9">
        <dbReference type="Rhea" id="RHEA:11853"/>
    </physiologicalReaction>
</comment>
<dbReference type="PANTHER" id="PTHR30616:SF2">
    <property type="entry name" value="PURINE NUCLEOSIDE PHOSPHORYLASE LACC1"/>
    <property type="match status" value="1"/>
</dbReference>
<keyword evidence="6" id="KW-0862">Zinc</keyword>
<dbReference type="RefSeq" id="WP_183697184.1">
    <property type="nucleotide sequence ID" value="NZ_JACICA010000008.1"/>
</dbReference>
<organism evidence="11 12">
    <name type="scientific">Alloprevotella rava</name>
    <dbReference type="NCBI Taxonomy" id="671218"/>
    <lineage>
        <taxon>Bacteria</taxon>
        <taxon>Pseudomonadati</taxon>
        <taxon>Bacteroidota</taxon>
        <taxon>Bacteroidia</taxon>
        <taxon>Bacteroidales</taxon>
        <taxon>Prevotellaceae</taxon>
        <taxon>Alloprevotella</taxon>
    </lineage>
</organism>
<dbReference type="GO" id="GO:0016787">
    <property type="term" value="F:hydrolase activity"/>
    <property type="evidence" value="ECO:0007669"/>
    <property type="project" value="UniProtKB-KW"/>
</dbReference>
<dbReference type="Gene3D" id="3.60.140.10">
    <property type="entry name" value="CNF1/YfiH-like putative cysteine hydrolases"/>
    <property type="match status" value="1"/>
</dbReference>
<dbReference type="InterPro" id="IPR038371">
    <property type="entry name" value="Cu_polyphenol_OxRdtase_sf"/>
</dbReference>
<evidence type="ECO:0000256" key="2">
    <source>
        <dbReference type="ARBA" id="ARBA00007353"/>
    </source>
</evidence>
<name>A0A7W5UKF5_9BACT</name>
<comment type="similarity">
    <text evidence="2 10">Belongs to the purine nucleoside phosphorylase YfiH/LACC1 family.</text>
</comment>
<evidence type="ECO:0000256" key="6">
    <source>
        <dbReference type="ARBA" id="ARBA00022833"/>
    </source>
</evidence>
<dbReference type="AlphaFoldDB" id="A0A7W5UKF5"/>
<keyword evidence="4" id="KW-0479">Metal-binding</keyword>
<dbReference type="GO" id="GO:0017061">
    <property type="term" value="F:S-methyl-5-thioadenosine phosphorylase activity"/>
    <property type="evidence" value="ECO:0007669"/>
    <property type="project" value="UniProtKB-EC"/>
</dbReference>
<reference evidence="11 12" key="1">
    <citation type="submission" date="2020-08" db="EMBL/GenBank/DDBJ databases">
        <title>Genomic Encyclopedia of Type Strains, Phase IV (KMG-IV): sequencing the most valuable type-strain genomes for metagenomic binning, comparative biology and taxonomic classification.</title>
        <authorList>
            <person name="Goeker M."/>
        </authorList>
    </citation>
    <scope>NUCLEOTIDE SEQUENCE [LARGE SCALE GENOMIC DNA]</scope>
    <source>
        <strain evidence="11 12">DSM 22548</strain>
    </source>
</reference>
<keyword evidence="5" id="KW-0378">Hydrolase</keyword>
<sequence length="252" mass="28463">MTETDILEYSLDSKVRAFSTTRKGGVSKGYYSSFNISHYCNDRLEDVQENRNRLSQFLNIPSERIIVPQQVHLAEVRAVTSQTKNTDLENIDAVITNERQLCIGISTADCVPILLYDTKNQAIGAVHAGWRGTVRKIVCNTIKEMKEHYGSLPQNLKAIIGPSISKEAFEVDKEVYDAFAMADFKMSAIAEQKEKWHIDLWTANFNLLVAAGVELENISIANICTYNYYDTFFSARRLGINSGRMYTGILLK</sequence>
<accession>A0A7W5UKF5</accession>
<dbReference type="NCBIfam" id="TIGR00726">
    <property type="entry name" value="peptidoglycan editing factor PgeF"/>
    <property type="match status" value="1"/>
</dbReference>
<evidence type="ECO:0000256" key="5">
    <source>
        <dbReference type="ARBA" id="ARBA00022801"/>
    </source>
</evidence>
<dbReference type="InterPro" id="IPR011324">
    <property type="entry name" value="Cytotoxic_necrot_fac-like_cat"/>
</dbReference>